<comment type="subcellular location">
    <subcellularLocation>
        <location evidence="2">Membrane</location>
    </subcellularLocation>
</comment>
<dbReference type="GO" id="GO:0044205">
    <property type="term" value="P:'de novo' UMP biosynthetic process"/>
    <property type="evidence" value="ECO:0007669"/>
    <property type="project" value="UniProtKB-UniPathway"/>
</dbReference>
<dbReference type="AlphaFoldDB" id="A0A4Z1PE91"/>
<keyword evidence="16" id="KW-1185">Reference proteome</keyword>
<accession>A0A4Z1PE91</accession>
<sequence length="596" mass="62861">MTIRAPPVRLLRQAIRPRIHNAPLHATRNASTSANPPLNRARNLLYGSVAVAAVSLGFLYITDTRASVHEHIAPPVLRLLFPDAEDAHHAGTRALKELYTFGVYPRERGAGDLDGTLSIEAFGHVLANPIGISGGLDKNADIPDPLFALGPAVVEVGGITPLPQAGNPQPRVFRVASQNALINRYGLNSEGADVVAMRLRQRVREYAYSHGFGMDENAEKLVLDGQTGVPPGSLVPGRLLAVQIAKNKVTSDTDLDAVVQDHVYCVDRLGKYADILVVNVSSPNTPGLRSLQSKKPLTQILSAVVDAANSVDRKTKPVVMVKVSPDEDSETQIQGIVDAVYESGVGGVIVGNTTMKRPDAVPAGYILPEKDGRALLETGGYSGPQLFSRTKALVAKYRKALDGGPTEDIPEPLPPKPSKPAAIPAPSAPDHPEASIAEKIKASVKRDEANLKPLDDKSATGQGDGGRELHTGLELPESSSENQPVIRLPERNSPFSSSDNKPSGIPAPVAISTQTPSEHSDPAPALQASGRSKAFATAPKVIFASGGITTGEEALEVLNAGASVAMMYTGIVYGGVGTVGRVKSEMRNAINGQSKK</sequence>
<feature type="domain" description="Dihydroorotate dehydrogenase catalytic" evidence="14">
    <location>
        <begin position="541"/>
        <end position="588"/>
    </location>
</feature>
<dbReference type="InterPro" id="IPR013785">
    <property type="entry name" value="Aldolase_TIM"/>
</dbReference>
<dbReference type="GO" id="GO:0006207">
    <property type="term" value="P:'de novo' pyrimidine nucleobase biosynthetic process"/>
    <property type="evidence" value="ECO:0007669"/>
    <property type="project" value="InterPro"/>
</dbReference>
<evidence type="ECO:0000256" key="9">
    <source>
        <dbReference type="ARBA" id="ARBA00023002"/>
    </source>
</evidence>
<comment type="cofactor">
    <cofactor evidence="1">
        <name>FMN</name>
        <dbReference type="ChEBI" id="CHEBI:58210"/>
    </cofactor>
</comment>
<dbReference type="Proteomes" id="UP000298493">
    <property type="component" value="Unassembled WGS sequence"/>
</dbReference>
<dbReference type="InterPro" id="IPR050074">
    <property type="entry name" value="DHO_dehydrogenase"/>
</dbReference>
<dbReference type="InterPro" id="IPR005720">
    <property type="entry name" value="Dihydroorotate_DH_cat"/>
</dbReference>
<evidence type="ECO:0000256" key="13">
    <source>
        <dbReference type="SAM" id="MobiDB-lite"/>
    </source>
</evidence>
<comment type="catalytic activity">
    <reaction evidence="12">
        <text>(S)-dihydroorotate + a quinone = orotate + a quinol</text>
        <dbReference type="Rhea" id="RHEA:30187"/>
        <dbReference type="ChEBI" id="CHEBI:24646"/>
        <dbReference type="ChEBI" id="CHEBI:30839"/>
        <dbReference type="ChEBI" id="CHEBI:30864"/>
        <dbReference type="ChEBI" id="CHEBI:132124"/>
        <dbReference type="EC" id="1.3.5.2"/>
    </reaction>
</comment>
<dbReference type="PANTHER" id="PTHR48109">
    <property type="entry name" value="DIHYDROOROTATE DEHYDROGENASE (QUINONE), MITOCHONDRIAL-RELATED"/>
    <property type="match status" value="1"/>
</dbReference>
<feature type="compositionally biased region" description="Basic and acidic residues" evidence="13">
    <location>
        <begin position="444"/>
        <end position="458"/>
    </location>
</feature>
<keyword evidence="9" id="KW-0560">Oxidoreductase</keyword>
<feature type="region of interest" description="Disordered" evidence="13">
    <location>
        <begin position="444"/>
        <end position="531"/>
    </location>
</feature>
<evidence type="ECO:0000313" key="15">
    <source>
        <dbReference type="EMBL" id="TID27825.1"/>
    </source>
</evidence>
<evidence type="ECO:0000259" key="14">
    <source>
        <dbReference type="Pfam" id="PF01180"/>
    </source>
</evidence>
<dbReference type="EC" id="1.3.5.2" evidence="5"/>
<evidence type="ECO:0000313" key="16">
    <source>
        <dbReference type="Proteomes" id="UP000298493"/>
    </source>
</evidence>
<dbReference type="InterPro" id="IPR005719">
    <property type="entry name" value="Dihydroorotate_DH_2"/>
</dbReference>
<feature type="region of interest" description="Disordered" evidence="13">
    <location>
        <begin position="402"/>
        <end position="432"/>
    </location>
</feature>
<dbReference type="CDD" id="cd04738">
    <property type="entry name" value="DHOD_2_like"/>
    <property type="match status" value="1"/>
</dbReference>
<reference evidence="15 16" key="1">
    <citation type="submission" date="2019-04" db="EMBL/GenBank/DDBJ databases">
        <title>High contiguity whole genome sequence and gene annotation resource for two Venturia nashicola isolates.</title>
        <authorList>
            <person name="Prokchorchik M."/>
            <person name="Won K."/>
            <person name="Lee Y."/>
            <person name="Choi E.D."/>
            <person name="Segonzac C."/>
            <person name="Sohn K.H."/>
        </authorList>
    </citation>
    <scope>NUCLEOTIDE SEQUENCE [LARGE SCALE GENOMIC DNA]</scope>
    <source>
        <strain evidence="15 16">PRI2</strain>
    </source>
</reference>
<dbReference type="FunFam" id="3.20.20.70:FF:000242">
    <property type="entry name" value="Dihydroorotate reductase PyrE"/>
    <property type="match status" value="1"/>
</dbReference>
<evidence type="ECO:0000256" key="12">
    <source>
        <dbReference type="ARBA" id="ARBA00048639"/>
    </source>
</evidence>
<feature type="domain" description="Dihydroorotate dehydrogenase catalytic" evidence="14">
    <location>
        <begin position="117"/>
        <end position="400"/>
    </location>
</feature>
<evidence type="ECO:0000256" key="10">
    <source>
        <dbReference type="ARBA" id="ARBA00023136"/>
    </source>
</evidence>
<keyword evidence="10" id="KW-0472">Membrane</keyword>
<dbReference type="InterPro" id="IPR001295">
    <property type="entry name" value="Dihydroorotate_DH_CS"/>
</dbReference>
<dbReference type="GO" id="GO:0106430">
    <property type="term" value="F:dihydroorotate dehydrogenase (quinone) activity"/>
    <property type="evidence" value="ECO:0007669"/>
    <property type="project" value="UniProtKB-EC"/>
</dbReference>
<organism evidence="15 16">
    <name type="scientific">Venturia nashicola</name>
    <dbReference type="NCBI Taxonomy" id="86259"/>
    <lineage>
        <taxon>Eukaryota</taxon>
        <taxon>Fungi</taxon>
        <taxon>Dikarya</taxon>
        <taxon>Ascomycota</taxon>
        <taxon>Pezizomycotina</taxon>
        <taxon>Dothideomycetes</taxon>
        <taxon>Pleosporomycetidae</taxon>
        <taxon>Venturiales</taxon>
        <taxon>Venturiaceae</taxon>
        <taxon>Venturia</taxon>
    </lineage>
</organism>
<comment type="caution">
    <text evidence="15">The sequence shown here is derived from an EMBL/GenBank/DDBJ whole genome shotgun (WGS) entry which is preliminary data.</text>
</comment>
<evidence type="ECO:0000256" key="11">
    <source>
        <dbReference type="ARBA" id="ARBA00031623"/>
    </source>
</evidence>
<name>A0A4Z1PE91_9PEZI</name>
<dbReference type="GO" id="GO:0005743">
    <property type="term" value="C:mitochondrial inner membrane"/>
    <property type="evidence" value="ECO:0007669"/>
    <property type="project" value="TreeGrafter"/>
</dbReference>
<dbReference type="PANTHER" id="PTHR48109:SF4">
    <property type="entry name" value="DIHYDROOROTATE DEHYDROGENASE (QUINONE), MITOCHONDRIAL"/>
    <property type="match status" value="1"/>
</dbReference>
<protein>
    <recommendedName>
        <fullName evidence="6">Dihydroorotate dehydrogenase (quinone), mitochondrial</fullName>
        <ecNumber evidence="5">1.3.5.2</ecNumber>
    </recommendedName>
    <alternativeName>
        <fullName evidence="11">Dihydroorotate oxidase</fullName>
    </alternativeName>
</protein>
<dbReference type="EMBL" id="SNSC02000001">
    <property type="protein sequence ID" value="TID27825.1"/>
    <property type="molecule type" value="Genomic_DNA"/>
</dbReference>
<evidence type="ECO:0000256" key="8">
    <source>
        <dbReference type="ARBA" id="ARBA00022643"/>
    </source>
</evidence>
<dbReference type="PROSITE" id="PS00911">
    <property type="entry name" value="DHODEHASE_1"/>
    <property type="match status" value="1"/>
</dbReference>
<comment type="similarity">
    <text evidence="4">Belongs to the dihydroorotate dehydrogenase family. Type 2 subfamily.</text>
</comment>
<dbReference type="Pfam" id="PF01180">
    <property type="entry name" value="DHO_dh"/>
    <property type="match status" value="2"/>
</dbReference>
<dbReference type="Gene3D" id="3.20.20.70">
    <property type="entry name" value="Aldolase class I"/>
    <property type="match status" value="2"/>
</dbReference>
<dbReference type="SUPFAM" id="SSF51395">
    <property type="entry name" value="FMN-linked oxidoreductases"/>
    <property type="match status" value="2"/>
</dbReference>
<comment type="pathway">
    <text evidence="3">Pyrimidine metabolism; UMP biosynthesis via de novo pathway; orotate from (S)-dihydroorotate (quinone route): step 1/1.</text>
</comment>
<evidence type="ECO:0000256" key="6">
    <source>
        <dbReference type="ARBA" id="ARBA00017599"/>
    </source>
</evidence>
<evidence type="ECO:0000256" key="4">
    <source>
        <dbReference type="ARBA" id="ARBA00005359"/>
    </source>
</evidence>
<evidence type="ECO:0000256" key="2">
    <source>
        <dbReference type="ARBA" id="ARBA00004370"/>
    </source>
</evidence>
<keyword evidence="8" id="KW-0288">FMN</keyword>
<keyword evidence="7" id="KW-0285">Flavoprotein</keyword>
<dbReference type="STRING" id="86259.A0A4Z1PE91"/>
<evidence type="ECO:0000256" key="3">
    <source>
        <dbReference type="ARBA" id="ARBA00005161"/>
    </source>
</evidence>
<evidence type="ECO:0000256" key="5">
    <source>
        <dbReference type="ARBA" id="ARBA00012791"/>
    </source>
</evidence>
<evidence type="ECO:0000256" key="7">
    <source>
        <dbReference type="ARBA" id="ARBA00022630"/>
    </source>
</evidence>
<proteinExistence type="inferred from homology"/>
<evidence type="ECO:0000256" key="1">
    <source>
        <dbReference type="ARBA" id="ARBA00001917"/>
    </source>
</evidence>
<dbReference type="UniPathway" id="UPA00070">
    <property type="reaction ID" value="UER00946"/>
</dbReference>
<gene>
    <name evidence="15" type="ORF">E6O75_ATG00592</name>
</gene>